<evidence type="ECO:0000256" key="1">
    <source>
        <dbReference type="ARBA" id="ARBA00022729"/>
    </source>
</evidence>
<evidence type="ECO:0000256" key="3">
    <source>
        <dbReference type="ARBA" id="ARBA00022837"/>
    </source>
</evidence>
<feature type="domain" description="Calx-beta" evidence="4">
    <location>
        <begin position="39"/>
        <end position="142"/>
    </location>
</feature>
<evidence type="ECO:0000313" key="5">
    <source>
        <dbReference type="EMBL" id="TYK32353.1"/>
    </source>
</evidence>
<accession>A0A5D3E8B3</accession>
<dbReference type="GO" id="GO:0016020">
    <property type="term" value="C:membrane"/>
    <property type="evidence" value="ECO:0007669"/>
    <property type="project" value="InterPro"/>
</dbReference>
<dbReference type="GO" id="GO:0007154">
    <property type="term" value="P:cell communication"/>
    <property type="evidence" value="ECO:0007669"/>
    <property type="project" value="InterPro"/>
</dbReference>
<keyword evidence="6" id="KW-1185">Reference proteome</keyword>
<dbReference type="InterPro" id="IPR003644">
    <property type="entry name" value="Calx_beta"/>
</dbReference>
<keyword evidence="3" id="KW-0106">Calcium</keyword>
<dbReference type="SUPFAM" id="SSF141072">
    <property type="entry name" value="CalX-like"/>
    <property type="match status" value="1"/>
</dbReference>
<proteinExistence type="predicted"/>
<dbReference type="AlphaFoldDB" id="A0A5D3E8B3"/>
<organism evidence="5 6">
    <name type="scientific">Bacteroides pyogenes</name>
    <dbReference type="NCBI Taxonomy" id="310300"/>
    <lineage>
        <taxon>Bacteria</taxon>
        <taxon>Pseudomonadati</taxon>
        <taxon>Bacteroidota</taxon>
        <taxon>Bacteroidia</taxon>
        <taxon>Bacteroidales</taxon>
        <taxon>Bacteroidaceae</taxon>
        <taxon>Bacteroides</taxon>
    </lineage>
</organism>
<keyword evidence="1" id="KW-0732">Signal</keyword>
<evidence type="ECO:0000313" key="6">
    <source>
        <dbReference type="Proteomes" id="UP000324383"/>
    </source>
</evidence>
<evidence type="ECO:0000256" key="2">
    <source>
        <dbReference type="ARBA" id="ARBA00022737"/>
    </source>
</evidence>
<comment type="caution">
    <text evidence="5">The sequence shown here is derived from an EMBL/GenBank/DDBJ whole genome shotgun (WGS) entry which is preliminary data.</text>
</comment>
<dbReference type="Pfam" id="PF03160">
    <property type="entry name" value="Calx-beta"/>
    <property type="match status" value="1"/>
</dbReference>
<dbReference type="InterPro" id="IPR038081">
    <property type="entry name" value="CalX-like_sf"/>
</dbReference>
<protein>
    <recommendedName>
        <fullName evidence="4">Calx-beta domain-containing protein</fullName>
    </recommendedName>
</protein>
<dbReference type="Gene3D" id="2.60.40.2030">
    <property type="match status" value="1"/>
</dbReference>
<reference evidence="5 6" key="1">
    <citation type="submission" date="2019-07" db="EMBL/GenBank/DDBJ databases">
        <title>Draft Genome Sequences of Bacteroides pyogenes Strains Isolated from the Uterus Holstein Dairy Cows with Metritis.</title>
        <authorList>
            <person name="Cunha F."/>
            <person name="Galvao K.N."/>
            <person name="Jeon S.J."/>
            <person name="Jeong K.C."/>
        </authorList>
    </citation>
    <scope>NUCLEOTIDE SEQUENCE [LARGE SCALE GENOMIC DNA]</scope>
    <source>
        <strain evidence="5 6">KG-31</strain>
    </source>
</reference>
<keyword evidence="2" id="KW-0677">Repeat</keyword>
<dbReference type="Proteomes" id="UP000324383">
    <property type="component" value="Unassembled WGS sequence"/>
</dbReference>
<sequence length="300" mass="33766">MLFKKKENNFMKQIIYKLWILLFLFGCSESDRVDYASLRVDFSRSSVDVGENSGLLELPVVLSGVRNDLPLSVSVKIEAADGSAVAGTDYELLDKELTFERCGTLLLRIRMIDNKEVTEDKKDFTVTLKVETPEVQSVVSTVKVYIISDDMKPFELPGKYTLTAKDFKSGDLLKTEPGTVEIVQDAQNPQRYVLRNLILVKGQDVFPLSWADDLYIEVDESGNIQMPVMQKIGDYGKGEGFTISITPDGYAEQTPIRIRVSGGKKLVFMKDALAGVTLDKKKELFFYYALKDIVLEKVIQ</sequence>
<name>A0A5D3E8B3_9BACE</name>
<gene>
    <name evidence="5" type="ORF">FNJ60_12545</name>
</gene>
<evidence type="ECO:0000259" key="4">
    <source>
        <dbReference type="Pfam" id="PF03160"/>
    </source>
</evidence>
<dbReference type="EMBL" id="VKLW01000032">
    <property type="protein sequence ID" value="TYK32353.1"/>
    <property type="molecule type" value="Genomic_DNA"/>
</dbReference>